<dbReference type="GO" id="GO:0016020">
    <property type="term" value="C:membrane"/>
    <property type="evidence" value="ECO:0007669"/>
    <property type="project" value="UniProtKB-SubCell"/>
</dbReference>
<proteinExistence type="inferred from homology"/>
<evidence type="ECO:0000256" key="3">
    <source>
        <dbReference type="ARBA" id="ARBA00023136"/>
    </source>
</evidence>
<reference evidence="6" key="1">
    <citation type="submission" date="2024-05" db="EMBL/GenBank/DDBJ databases">
        <title>Campylobacter coli isolated from environmental waters in Slovenia.</title>
        <authorList>
            <person name="Zautner A.E."/>
            <person name="Bunk B."/>
            <person name="Riedel T."/>
            <person name="Sproeer C."/>
        </authorList>
    </citation>
    <scope>NUCLEOTIDE SEQUENCE</scope>
    <source>
        <strain evidence="6">CCS1377</strain>
    </source>
</reference>
<protein>
    <submittedName>
        <fullName evidence="6">Pilus (MSHA type) biogenesis protein MshL</fullName>
    </submittedName>
</protein>
<dbReference type="PRINTS" id="PR00811">
    <property type="entry name" value="BCTERIALGSPD"/>
</dbReference>
<dbReference type="InterPro" id="IPR013358">
    <property type="entry name" value="Pilus_biogenesis_MshL"/>
</dbReference>
<dbReference type="PANTHER" id="PTHR30332">
    <property type="entry name" value="PROBABLE GENERAL SECRETION PATHWAY PROTEIN D"/>
    <property type="match status" value="1"/>
</dbReference>
<feature type="domain" description="Type II/III secretion system secretin-like" evidence="5">
    <location>
        <begin position="286"/>
        <end position="459"/>
    </location>
</feature>
<evidence type="ECO:0000259" key="5">
    <source>
        <dbReference type="Pfam" id="PF00263"/>
    </source>
</evidence>
<evidence type="ECO:0000256" key="2">
    <source>
        <dbReference type="ARBA" id="ARBA00022729"/>
    </source>
</evidence>
<evidence type="ECO:0000313" key="6">
    <source>
        <dbReference type="EMBL" id="XBJ29241.1"/>
    </source>
</evidence>
<dbReference type="PANTHER" id="PTHR30332:SF24">
    <property type="entry name" value="SECRETIN GSPD-RELATED"/>
    <property type="match status" value="1"/>
</dbReference>
<dbReference type="RefSeq" id="WP_348518584.1">
    <property type="nucleotide sequence ID" value="NZ_CP155620.1"/>
</dbReference>
<comment type="subcellular location">
    <subcellularLocation>
        <location evidence="1">Membrane</location>
    </subcellularLocation>
</comment>
<dbReference type="InterPro" id="IPR004846">
    <property type="entry name" value="T2SS/T3SS_dom"/>
</dbReference>
<comment type="similarity">
    <text evidence="4">Belongs to the bacterial secretin family.</text>
</comment>
<accession>A0AAU7E8D0</accession>
<keyword evidence="3" id="KW-0472">Membrane</keyword>
<dbReference type="GO" id="GO:0009306">
    <property type="term" value="P:protein secretion"/>
    <property type="evidence" value="ECO:0007669"/>
    <property type="project" value="InterPro"/>
</dbReference>
<keyword evidence="2" id="KW-0732">Signal</keyword>
<name>A0AAU7E8D0_9BACT</name>
<evidence type="ECO:0000256" key="4">
    <source>
        <dbReference type="RuleBase" id="RU004003"/>
    </source>
</evidence>
<dbReference type="GO" id="GO:0015627">
    <property type="term" value="C:type II protein secretion system complex"/>
    <property type="evidence" value="ECO:0007669"/>
    <property type="project" value="TreeGrafter"/>
</dbReference>
<evidence type="ECO:0000256" key="1">
    <source>
        <dbReference type="ARBA" id="ARBA00004370"/>
    </source>
</evidence>
<dbReference type="EMBL" id="CP155620">
    <property type="protein sequence ID" value="XBJ29241.1"/>
    <property type="molecule type" value="Genomic_DNA"/>
</dbReference>
<organism evidence="6">
    <name type="scientific">Campylobacter sp. CCS1377</name>
    <dbReference type="NCBI Taxonomy" id="3158229"/>
    <lineage>
        <taxon>Bacteria</taxon>
        <taxon>Pseudomonadati</taxon>
        <taxon>Campylobacterota</taxon>
        <taxon>Epsilonproteobacteria</taxon>
        <taxon>Campylobacterales</taxon>
        <taxon>Campylobacteraceae</taxon>
        <taxon>Campylobacter</taxon>
    </lineage>
</organism>
<dbReference type="Pfam" id="PF00263">
    <property type="entry name" value="Secretin"/>
    <property type="match status" value="1"/>
</dbReference>
<sequence>MLIFRVVLLIIFFLSASKANECQKKLFDMRIMEAVSIEESLEHFSNLCSFSIVVKDDLAKDKLLKMQKNINVSQMSLDEIFDLLIKENNLNYEFDGKILKISGLITQSFKINYITSVREGQSITKASVDAKPKQAEYSIRDGDLEDNMIKTSEKFDFWITIEKELLALLNNGREVYEVKNPIINSNAGIITITGTNSQIARANVYLKELEQRLKKQVIIDVSIIAVNLDNKHTSGINWQNFNLNFATTTSDGKNSSIQFDYKDKGVFVKNLGFRVDMDFSSVLNFLSQSGKTQVLSNPKLMALNNQQAIISIGDTINYQVKESSKGTENGTTVSETYNNYSIFVGILLNILPEISDDGKIMLRINPSLSNFKYAQDNRRQNTPRTIAPDTIQKKLSTVVQVENNQSLILGGLISRNNQFDESSVNFLSKIPLLGALFQGDQSVDNATEIVFIITPVIVDNKNTHPSLKDLGFKHYEL</sequence>
<dbReference type="NCBIfam" id="TIGR02519">
    <property type="entry name" value="pilus_MshL"/>
    <property type="match status" value="1"/>
</dbReference>
<dbReference type="InterPro" id="IPR001775">
    <property type="entry name" value="GspD/PilQ"/>
</dbReference>
<dbReference type="InterPro" id="IPR050810">
    <property type="entry name" value="Bact_Secretion_Sys_Channel"/>
</dbReference>
<gene>
    <name evidence="6" type="primary">mshL</name>
    <name evidence="6" type="ORF">AAH949_09225</name>
</gene>
<dbReference type="AlphaFoldDB" id="A0AAU7E8D0"/>